<dbReference type="Gene3D" id="3.40.50.720">
    <property type="entry name" value="NAD(P)-binding Rossmann-like Domain"/>
    <property type="match status" value="1"/>
</dbReference>
<evidence type="ECO:0000313" key="4">
    <source>
        <dbReference type="Proteomes" id="UP000048926"/>
    </source>
</evidence>
<accession>A0A0M6Y7C1</accession>
<proteinExistence type="inferred from homology"/>
<gene>
    <name evidence="3" type="primary">fabG_8</name>
    <name evidence="3" type="ORF">LAL4801_04437</name>
</gene>
<dbReference type="NCBIfam" id="NF009386">
    <property type="entry name" value="PRK12745.1"/>
    <property type="match status" value="1"/>
</dbReference>
<organism evidence="3 4">
    <name type="scientific">Roseibium aggregatum</name>
    <dbReference type="NCBI Taxonomy" id="187304"/>
    <lineage>
        <taxon>Bacteria</taxon>
        <taxon>Pseudomonadati</taxon>
        <taxon>Pseudomonadota</taxon>
        <taxon>Alphaproteobacteria</taxon>
        <taxon>Hyphomicrobiales</taxon>
        <taxon>Stappiaceae</taxon>
        <taxon>Roseibium</taxon>
    </lineage>
</organism>
<dbReference type="InterPro" id="IPR002347">
    <property type="entry name" value="SDR_fam"/>
</dbReference>
<dbReference type="GO" id="GO:0006633">
    <property type="term" value="P:fatty acid biosynthetic process"/>
    <property type="evidence" value="ECO:0007669"/>
    <property type="project" value="TreeGrafter"/>
</dbReference>
<comment type="similarity">
    <text evidence="1">Belongs to the short-chain dehydrogenases/reductases (SDR) family.</text>
</comment>
<dbReference type="EC" id="1.1.1.100" evidence="3"/>
<dbReference type="AlphaFoldDB" id="A0A0M6Y7C1"/>
<dbReference type="EMBL" id="CXST01000003">
    <property type="protein sequence ID" value="CTQ45982.1"/>
    <property type="molecule type" value="Genomic_DNA"/>
</dbReference>
<dbReference type="GO" id="GO:0048038">
    <property type="term" value="F:quinone binding"/>
    <property type="evidence" value="ECO:0007669"/>
    <property type="project" value="TreeGrafter"/>
</dbReference>
<evidence type="ECO:0000313" key="3">
    <source>
        <dbReference type="EMBL" id="CTQ45982.1"/>
    </source>
</evidence>
<evidence type="ECO:0000256" key="1">
    <source>
        <dbReference type="ARBA" id="ARBA00006484"/>
    </source>
</evidence>
<keyword evidence="4" id="KW-1185">Reference proteome</keyword>
<dbReference type="STRING" id="187304.B0E33_14715"/>
<dbReference type="InterPro" id="IPR036291">
    <property type="entry name" value="NAD(P)-bd_dom_sf"/>
</dbReference>
<dbReference type="PRINTS" id="PR00081">
    <property type="entry name" value="GDHRDH"/>
</dbReference>
<name>A0A0M6Y7C1_9HYPH</name>
<dbReference type="OrthoDB" id="9803333at2"/>
<dbReference type="PANTHER" id="PTHR42760:SF133">
    <property type="entry name" value="3-OXOACYL-[ACYL-CARRIER-PROTEIN] REDUCTASE"/>
    <property type="match status" value="1"/>
</dbReference>
<dbReference type="SUPFAM" id="SSF51735">
    <property type="entry name" value="NAD(P)-binding Rossmann-fold domains"/>
    <property type="match status" value="1"/>
</dbReference>
<keyword evidence="2 3" id="KW-0560">Oxidoreductase</keyword>
<dbReference type="PANTHER" id="PTHR42760">
    <property type="entry name" value="SHORT-CHAIN DEHYDROGENASES/REDUCTASES FAMILY MEMBER"/>
    <property type="match status" value="1"/>
</dbReference>
<evidence type="ECO:0000256" key="2">
    <source>
        <dbReference type="ARBA" id="ARBA00023002"/>
    </source>
</evidence>
<dbReference type="RefSeq" id="WP_055659649.1">
    <property type="nucleotide sequence ID" value="NZ_CXST01000003.1"/>
</dbReference>
<protein>
    <submittedName>
        <fullName evidence="3">3-oxoacyl-[acyl-carrier-protein] reductase FabG</fullName>
        <ecNumber evidence="3">1.1.1.100</ecNumber>
    </submittedName>
</protein>
<dbReference type="Proteomes" id="UP000048926">
    <property type="component" value="Unassembled WGS sequence"/>
</dbReference>
<dbReference type="GO" id="GO:0004316">
    <property type="term" value="F:3-oxoacyl-[acyl-carrier-protein] reductase (NADPH) activity"/>
    <property type="evidence" value="ECO:0007669"/>
    <property type="project" value="UniProtKB-EC"/>
</dbReference>
<dbReference type="Pfam" id="PF13561">
    <property type="entry name" value="adh_short_C2"/>
    <property type="match status" value="1"/>
</dbReference>
<reference evidence="4" key="1">
    <citation type="submission" date="2015-07" db="EMBL/GenBank/DDBJ databases">
        <authorList>
            <person name="Rodrigo-Torres Lidia"/>
            <person name="Arahal R.David."/>
        </authorList>
    </citation>
    <scope>NUCLEOTIDE SEQUENCE [LARGE SCALE GENOMIC DNA]</scope>
    <source>
        <strain evidence="4">CECT 4801</strain>
    </source>
</reference>
<sequence length="252" mass="26665">MNRIALVTGGQRGIGLGISRALAEAGYTVAIAAQEEADAPEVTEALNSLGGKGRYFRHDLLDIDHCKTLLDRVEADLGPVTAFVSNAGVPARIRGDMLDLAPDSFDFVMGVNLRGAFFLAQEVARRMLDQPSDSYRSMSFITSVSAEMVSIERAEYCLSKAGAAMMAELFAVRLAPHGIGVFELRPGIIETGMTAGVKDKYTARIEGGLVPAARWGQPADIGSIIVPIADGQMAFATGSTFAVDGGLSIPRL</sequence>